<name>A0A6M3IJF3_9ZZZZ</name>
<proteinExistence type="predicted"/>
<dbReference type="AlphaFoldDB" id="A0A6M3IJF3"/>
<gene>
    <name evidence="1" type="ORF">MM415B01629_0005</name>
</gene>
<reference evidence="1" key="1">
    <citation type="submission" date="2020-03" db="EMBL/GenBank/DDBJ databases">
        <title>The deep terrestrial virosphere.</title>
        <authorList>
            <person name="Holmfeldt K."/>
            <person name="Nilsson E."/>
            <person name="Simone D."/>
            <person name="Lopez-Fernandez M."/>
            <person name="Wu X."/>
            <person name="de Brujin I."/>
            <person name="Lundin D."/>
            <person name="Andersson A."/>
            <person name="Bertilsson S."/>
            <person name="Dopson M."/>
        </authorList>
    </citation>
    <scope>NUCLEOTIDE SEQUENCE</scope>
    <source>
        <strain evidence="1">MM415B01629</strain>
    </source>
</reference>
<organism evidence="1">
    <name type="scientific">viral metagenome</name>
    <dbReference type="NCBI Taxonomy" id="1070528"/>
    <lineage>
        <taxon>unclassified sequences</taxon>
        <taxon>metagenomes</taxon>
        <taxon>organismal metagenomes</taxon>
    </lineage>
</organism>
<evidence type="ECO:0000313" key="1">
    <source>
        <dbReference type="EMBL" id="QJA57503.1"/>
    </source>
</evidence>
<protein>
    <submittedName>
        <fullName evidence="1">Uncharacterized protein</fullName>
    </submittedName>
</protein>
<dbReference type="EMBL" id="MT141277">
    <property type="protein sequence ID" value="QJA57503.1"/>
    <property type="molecule type" value="Genomic_DNA"/>
</dbReference>
<sequence>MIPIIATERLKLSMIHTAAPAKRLKSIPVDLTTKVRNIKAMIEVQEPNKNGAKHIKRLPNHIGFPIVPKHTGVIWLKLSSVSPPKL</sequence>
<accession>A0A6M3IJF3</accession>